<dbReference type="OrthoDB" id="9781053at2"/>
<dbReference type="InterPro" id="IPR002876">
    <property type="entry name" value="Transcrip_reg_TACO1-like"/>
</dbReference>
<protein>
    <recommendedName>
        <fullName evidence="6">Probable transcriptional regulatory protein Dform_01151</fullName>
    </recommendedName>
</protein>
<evidence type="ECO:0000259" key="9">
    <source>
        <dbReference type="Pfam" id="PF20772"/>
    </source>
</evidence>
<dbReference type="RefSeq" id="WP_076004162.1">
    <property type="nucleotide sequence ID" value="NZ_CP018258.1"/>
</dbReference>
<dbReference type="SUPFAM" id="SSF75625">
    <property type="entry name" value="YebC-like"/>
    <property type="match status" value="1"/>
</dbReference>
<evidence type="ECO:0000256" key="5">
    <source>
        <dbReference type="ARBA" id="ARBA00023163"/>
    </source>
</evidence>
<dbReference type="InterPro" id="IPR017856">
    <property type="entry name" value="Integrase-like_N"/>
</dbReference>
<comment type="subcellular location">
    <subcellularLocation>
        <location evidence="6">Cytoplasm</location>
    </subcellularLocation>
</comment>
<feature type="region of interest" description="Disordered" evidence="7">
    <location>
        <begin position="1"/>
        <end position="21"/>
    </location>
</feature>
<evidence type="ECO:0000256" key="1">
    <source>
        <dbReference type="ARBA" id="ARBA00008724"/>
    </source>
</evidence>
<dbReference type="NCBIfam" id="NF001030">
    <property type="entry name" value="PRK00110.1"/>
    <property type="match status" value="1"/>
</dbReference>
<gene>
    <name evidence="10" type="ORF">Dform_01151</name>
</gene>
<evidence type="ECO:0000256" key="4">
    <source>
        <dbReference type="ARBA" id="ARBA00023125"/>
    </source>
</evidence>
<reference evidence="11" key="1">
    <citation type="submission" date="2016-11" db="EMBL/GenBank/DDBJ databases">
        <title>Dehalogenimonas formicexedens sp. nov., a chlorinated alkane respiring bacterium isolated from contaminated groundwater.</title>
        <authorList>
            <person name="Key T.A."/>
            <person name="Bowman K.S."/>
            <person name="Lee I."/>
            <person name="Chun J."/>
            <person name="Albuquerque L."/>
            <person name="da Costa M.S."/>
            <person name="Rainey F.A."/>
            <person name="Moe W.M."/>
        </authorList>
    </citation>
    <scope>NUCLEOTIDE SEQUENCE [LARGE SCALE GENOMIC DNA]</scope>
    <source>
        <strain evidence="11">NSZ-14</strain>
    </source>
</reference>
<dbReference type="STRING" id="1839801.Dform_01151"/>
<dbReference type="HAMAP" id="MF_00693">
    <property type="entry name" value="Transcrip_reg_TACO1"/>
    <property type="match status" value="1"/>
</dbReference>
<dbReference type="Gene3D" id="1.10.10.200">
    <property type="match status" value="1"/>
</dbReference>
<dbReference type="Gene3D" id="3.30.70.980">
    <property type="match status" value="2"/>
</dbReference>
<dbReference type="Pfam" id="PF20772">
    <property type="entry name" value="TACO1_YebC_N"/>
    <property type="match status" value="1"/>
</dbReference>
<dbReference type="NCBIfam" id="TIGR01033">
    <property type="entry name" value="YebC/PmpR family DNA-binding transcriptional regulator"/>
    <property type="match status" value="1"/>
</dbReference>
<dbReference type="EMBL" id="CP018258">
    <property type="protein sequence ID" value="APV44484.1"/>
    <property type="molecule type" value="Genomic_DNA"/>
</dbReference>
<feature type="compositionally biased region" description="Basic and acidic residues" evidence="7">
    <location>
        <begin position="11"/>
        <end position="21"/>
    </location>
</feature>
<feature type="domain" description="TACO1/YebC-like second and third" evidence="8">
    <location>
        <begin position="83"/>
        <end position="237"/>
    </location>
</feature>
<dbReference type="KEGG" id="dfo:Dform_01151"/>
<keyword evidence="5 6" id="KW-0804">Transcription</keyword>
<dbReference type="FunFam" id="1.10.10.200:FF:000002">
    <property type="entry name" value="Probable transcriptional regulatory protein CLM62_37755"/>
    <property type="match status" value="1"/>
</dbReference>
<evidence type="ECO:0000256" key="6">
    <source>
        <dbReference type="HAMAP-Rule" id="MF_00693"/>
    </source>
</evidence>
<dbReference type="AlphaFoldDB" id="A0A1P8F7N5"/>
<evidence type="ECO:0000313" key="10">
    <source>
        <dbReference type="EMBL" id="APV44484.1"/>
    </source>
</evidence>
<dbReference type="InterPro" id="IPR026564">
    <property type="entry name" value="Transcrip_reg_TACO1-like_dom3"/>
</dbReference>
<dbReference type="GO" id="GO:0003677">
    <property type="term" value="F:DNA binding"/>
    <property type="evidence" value="ECO:0007669"/>
    <property type="project" value="UniProtKB-UniRule"/>
</dbReference>
<evidence type="ECO:0000256" key="3">
    <source>
        <dbReference type="ARBA" id="ARBA00023015"/>
    </source>
</evidence>
<dbReference type="PANTHER" id="PTHR12532:SF6">
    <property type="entry name" value="TRANSCRIPTIONAL REGULATORY PROTEIN YEBC-RELATED"/>
    <property type="match status" value="1"/>
</dbReference>
<dbReference type="NCBIfam" id="NF009044">
    <property type="entry name" value="PRK12378.1"/>
    <property type="match status" value="1"/>
</dbReference>
<evidence type="ECO:0000259" key="8">
    <source>
        <dbReference type="Pfam" id="PF01709"/>
    </source>
</evidence>
<dbReference type="GO" id="GO:0005829">
    <property type="term" value="C:cytosol"/>
    <property type="evidence" value="ECO:0007669"/>
    <property type="project" value="TreeGrafter"/>
</dbReference>
<evidence type="ECO:0000256" key="7">
    <source>
        <dbReference type="SAM" id="MobiDB-lite"/>
    </source>
</evidence>
<dbReference type="PANTHER" id="PTHR12532">
    <property type="entry name" value="TRANSLATIONAL ACTIVATOR OF CYTOCHROME C OXIDASE 1"/>
    <property type="match status" value="1"/>
</dbReference>
<sequence length="250" mass="27107">MSGHSKWANIQHEKGAADAKRGQVFTKLSREIIMASKEGGPEPDMNARLRLAIQKAKDARMPADNIDRAIKKGSGQLEGEVMVELTLEGYGPGGVAVLVQAVSDNRNRTVSDVRHQFTRSGGAMGEAGCVSWIFDSKGSIILKTDGGDPDELTLEAIDAGADDVKQEEDVLEVITAPDQLEKVRKALEAKKLHVESASIEKHPRTQVELNEETAIQVLKLLSNLEDMDDVQNVYSNADFDPAVVDKFASG</sequence>
<evidence type="ECO:0000256" key="2">
    <source>
        <dbReference type="ARBA" id="ARBA00022490"/>
    </source>
</evidence>
<keyword evidence="2 6" id="KW-0963">Cytoplasm</keyword>
<accession>A0A1P8F7N5</accession>
<name>A0A1P8F7N5_9CHLR</name>
<dbReference type="Pfam" id="PF01709">
    <property type="entry name" value="Transcrip_reg"/>
    <property type="match status" value="1"/>
</dbReference>
<dbReference type="InterPro" id="IPR048300">
    <property type="entry name" value="TACO1_YebC-like_2nd/3rd_dom"/>
</dbReference>
<dbReference type="InterPro" id="IPR029072">
    <property type="entry name" value="YebC-like"/>
</dbReference>
<keyword evidence="11" id="KW-1185">Reference proteome</keyword>
<keyword evidence="3 6" id="KW-0805">Transcription regulation</keyword>
<feature type="domain" description="TACO1/YebC-like N-terminal" evidence="9">
    <location>
        <begin position="5"/>
        <end position="76"/>
    </location>
</feature>
<evidence type="ECO:0000313" key="11">
    <source>
        <dbReference type="Proteomes" id="UP000185934"/>
    </source>
</evidence>
<comment type="similarity">
    <text evidence="1 6">Belongs to the TACO1 family.</text>
</comment>
<dbReference type="InterPro" id="IPR049083">
    <property type="entry name" value="TACO1_YebC_N"/>
</dbReference>
<dbReference type="GO" id="GO:0006355">
    <property type="term" value="P:regulation of DNA-templated transcription"/>
    <property type="evidence" value="ECO:0007669"/>
    <property type="project" value="UniProtKB-UniRule"/>
</dbReference>
<proteinExistence type="inferred from homology"/>
<organism evidence="10 11">
    <name type="scientific">Dehalogenimonas formicexedens</name>
    <dbReference type="NCBI Taxonomy" id="1839801"/>
    <lineage>
        <taxon>Bacteria</taxon>
        <taxon>Bacillati</taxon>
        <taxon>Chloroflexota</taxon>
        <taxon>Dehalococcoidia</taxon>
        <taxon>Dehalococcoidales</taxon>
        <taxon>Dehalococcoidaceae</taxon>
        <taxon>Dehalogenimonas</taxon>
    </lineage>
</organism>
<keyword evidence="4 6" id="KW-0238">DNA-binding</keyword>
<dbReference type="Proteomes" id="UP000185934">
    <property type="component" value="Chromosome"/>
</dbReference>